<keyword evidence="2" id="KW-1185">Reference proteome</keyword>
<dbReference type="EMBL" id="KQ086096">
    <property type="protein sequence ID" value="KLO08315.1"/>
    <property type="molecule type" value="Genomic_DNA"/>
</dbReference>
<accession>A0A0H2R8X0</accession>
<evidence type="ECO:0000313" key="1">
    <source>
        <dbReference type="EMBL" id="KLO08315.1"/>
    </source>
</evidence>
<dbReference type="AlphaFoldDB" id="A0A0H2R8X0"/>
<proteinExistence type="predicted"/>
<protein>
    <submittedName>
        <fullName evidence="1">Uncharacterized protein</fullName>
    </submittedName>
</protein>
<evidence type="ECO:0000313" key="2">
    <source>
        <dbReference type="Proteomes" id="UP000053477"/>
    </source>
</evidence>
<reference evidence="1 2" key="1">
    <citation type="submission" date="2015-04" db="EMBL/GenBank/DDBJ databases">
        <title>Complete genome sequence of Schizopora paradoxa KUC8140, a cosmopolitan wood degrader in East Asia.</title>
        <authorList>
            <consortium name="DOE Joint Genome Institute"/>
            <person name="Min B."/>
            <person name="Park H."/>
            <person name="Jang Y."/>
            <person name="Kim J.-J."/>
            <person name="Kim K.H."/>
            <person name="Pangilinan J."/>
            <person name="Lipzen A."/>
            <person name="Riley R."/>
            <person name="Grigoriev I.V."/>
            <person name="Spatafora J.W."/>
            <person name="Choi I.-G."/>
        </authorList>
    </citation>
    <scope>NUCLEOTIDE SEQUENCE [LARGE SCALE GENOMIC DNA]</scope>
    <source>
        <strain evidence="1 2">KUC8140</strain>
    </source>
</reference>
<gene>
    <name evidence="1" type="ORF">SCHPADRAFT_612811</name>
</gene>
<dbReference type="Proteomes" id="UP000053477">
    <property type="component" value="Unassembled WGS sequence"/>
</dbReference>
<dbReference type="InParanoid" id="A0A0H2R8X0"/>
<name>A0A0H2R8X0_9AGAM</name>
<organism evidence="1 2">
    <name type="scientific">Schizopora paradoxa</name>
    <dbReference type="NCBI Taxonomy" id="27342"/>
    <lineage>
        <taxon>Eukaryota</taxon>
        <taxon>Fungi</taxon>
        <taxon>Dikarya</taxon>
        <taxon>Basidiomycota</taxon>
        <taxon>Agaricomycotina</taxon>
        <taxon>Agaricomycetes</taxon>
        <taxon>Hymenochaetales</taxon>
        <taxon>Schizoporaceae</taxon>
        <taxon>Schizopora</taxon>
    </lineage>
</organism>
<sequence>MKFKFKLKGFESSLSIQVIQVTKSRLNSGLKLNSELLVVLVHASHLDGESFKGLLNEAPNIFLANSRGILWPSFEHEEKAASTGCKDMIFRTRTSFPSLRNSDYLRICLVRVSMSVNPFPWLTRSTTIVSLNERGLIYEMMLDRLSNSASSRFRK</sequence>